<dbReference type="AlphaFoldDB" id="A0A3B3IIP9"/>
<accession>A0A3B3IIP9</accession>
<organism evidence="2 3">
    <name type="scientific">Oryzias latipes</name>
    <name type="common">Japanese rice fish</name>
    <name type="synonym">Japanese killifish</name>
    <dbReference type="NCBI Taxonomy" id="8090"/>
    <lineage>
        <taxon>Eukaryota</taxon>
        <taxon>Metazoa</taxon>
        <taxon>Chordata</taxon>
        <taxon>Craniata</taxon>
        <taxon>Vertebrata</taxon>
        <taxon>Euteleostomi</taxon>
        <taxon>Actinopterygii</taxon>
        <taxon>Neopterygii</taxon>
        <taxon>Teleostei</taxon>
        <taxon>Neoteleostei</taxon>
        <taxon>Acanthomorphata</taxon>
        <taxon>Ovalentaria</taxon>
        <taxon>Atherinomorphae</taxon>
        <taxon>Beloniformes</taxon>
        <taxon>Adrianichthyidae</taxon>
        <taxon>Oryziinae</taxon>
        <taxon>Oryzias</taxon>
    </lineage>
</organism>
<evidence type="ECO:0000313" key="3">
    <source>
        <dbReference type="Proteomes" id="UP000001038"/>
    </source>
</evidence>
<dbReference type="GeneTree" id="ENSGT01030000235109"/>
<dbReference type="InParanoid" id="A0A3B3IIP9"/>
<name>A0A3B3IIP9_ORYLA</name>
<protein>
    <recommendedName>
        <fullName evidence="1">DUF4939 domain-containing protein</fullName>
    </recommendedName>
</protein>
<dbReference type="InterPro" id="IPR032567">
    <property type="entry name" value="RTL1-rel"/>
</dbReference>
<dbReference type="Ensembl" id="ENSORLT00000028652.1">
    <property type="protein sequence ID" value="ENSORLP00000043572.1"/>
    <property type="gene ID" value="ENSORLG00000023589.1"/>
</dbReference>
<reference evidence="2" key="2">
    <citation type="submission" date="2025-08" db="UniProtKB">
        <authorList>
            <consortium name="Ensembl"/>
        </authorList>
    </citation>
    <scope>IDENTIFICATION</scope>
    <source>
        <strain evidence="2">Hd-rR</strain>
    </source>
</reference>
<dbReference type="Bgee" id="ENSORLG00000023589">
    <property type="expression patterns" value="Expressed in pharyngeal gill and 2 other cell types or tissues"/>
</dbReference>
<dbReference type="Proteomes" id="UP000001038">
    <property type="component" value="Chromosome 17"/>
</dbReference>
<feature type="domain" description="DUF4939" evidence="1">
    <location>
        <begin position="31"/>
        <end position="131"/>
    </location>
</feature>
<reference evidence="2 3" key="1">
    <citation type="journal article" date="2007" name="Nature">
        <title>The medaka draft genome and insights into vertebrate genome evolution.</title>
        <authorList>
            <person name="Kasahara M."/>
            <person name="Naruse K."/>
            <person name="Sasaki S."/>
            <person name="Nakatani Y."/>
            <person name="Qu W."/>
            <person name="Ahsan B."/>
            <person name="Yamada T."/>
            <person name="Nagayasu Y."/>
            <person name="Doi K."/>
            <person name="Kasai Y."/>
            <person name="Jindo T."/>
            <person name="Kobayashi D."/>
            <person name="Shimada A."/>
            <person name="Toyoda A."/>
            <person name="Kuroki Y."/>
            <person name="Fujiyama A."/>
            <person name="Sasaki T."/>
            <person name="Shimizu A."/>
            <person name="Asakawa S."/>
            <person name="Shimizu N."/>
            <person name="Hashimoto S."/>
            <person name="Yang J."/>
            <person name="Lee Y."/>
            <person name="Matsushima K."/>
            <person name="Sugano S."/>
            <person name="Sakaizumi M."/>
            <person name="Narita T."/>
            <person name="Ohishi K."/>
            <person name="Haga S."/>
            <person name="Ohta F."/>
            <person name="Nomoto H."/>
            <person name="Nogata K."/>
            <person name="Morishita T."/>
            <person name="Endo T."/>
            <person name="Shin-I T."/>
            <person name="Takeda H."/>
            <person name="Morishita S."/>
            <person name="Kohara Y."/>
        </authorList>
    </citation>
    <scope>NUCLEOTIDE SEQUENCE [LARGE SCALE GENOMIC DNA]</scope>
    <source>
        <strain evidence="2 3">Hd-rR</strain>
    </source>
</reference>
<proteinExistence type="predicted"/>
<dbReference type="PANTHER" id="PTHR15503:SF36">
    <property type="entry name" value="RETROTRANSPOSON GAG-LIKE PROTEIN 5"/>
    <property type="match status" value="1"/>
</dbReference>
<dbReference type="InterPro" id="IPR032549">
    <property type="entry name" value="DUF4939"/>
</dbReference>
<dbReference type="PANTHER" id="PTHR15503">
    <property type="entry name" value="LDOC1 RELATED"/>
    <property type="match status" value="1"/>
</dbReference>
<dbReference type="Pfam" id="PF16297">
    <property type="entry name" value="DUF4939"/>
    <property type="match status" value="1"/>
</dbReference>
<evidence type="ECO:0000313" key="2">
    <source>
        <dbReference type="Ensembl" id="ENSORLP00000043572.1"/>
    </source>
</evidence>
<evidence type="ECO:0000259" key="1">
    <source>
        <dbReference type="Pfam" id="PF16297"/>
    </source>
</evidence>
<keyword evidence="3" id="KW-1185">Reference proteome</keyword>
<sequence>SAWIILSATQNAISRVTTVQEDLISRIKGINTTLMELAGQKATPASPLPNFRLQPEPYFGDVKAFGGFLLQCHLLFLQAPRYYNSDLSKITLIINSLRNKALQWAQAFLAVNPVTHLTYEHFIEELKLVFDQPRKKNGVGVGGCGDRQ</sequence>
<reference evidence="2" key="3">
    <citation type="submission" date="2025-09" db="UniProtKB">
        <authorList>
            <consortium name="Ensembl"/>
        </authorList>
    </citation>
    <scope>IDENTIFICATION</scope>
    <source>
        <strain evidence="2">Hd-rR</strain>
    </source>
</reference>